<keyword evidence="2" id="KW-1185">Reference proteome</keyword>
<dbReference type="EMBL" id="FNHS01000016">
    <property type="protein sequence ID" value="SDO19010.1"/>
    <property type="molecule type" value="Genomic_DNA"/>
</dbReference>
<evidence type="ECO:0000313" key="1">
    <source>
        <dbReference type="EMBL" id="SDO19010.1"/>
    </source>
</evidence>
<accession>A0A1H0HIT0</accession>
<organism evidence="1 2">
    <name type="scientific">Methylobacterium phyllostachyos</name>
    <dbReference type="NCBI Taxonomy" id="582672"/>
    <lineage>
        <taxon>Bacteria</taxon>
        <taxon>Pseudomonadati</taxon>
        <taxon>Pseudomonadota</taxon>
        <taxon>Alphaproteobacteria</taxon>
        <taxon>Hyphomicrobiales</taxon>
        <taxon>Methylobacteriaceae</taxon>
        <taxon>Methylobacterium</taxon>
    </lineage>
</organism>
<gene>
    <name evidence="1" type="ORF">SAMN05216360_11636</name>
</gene>
<name>A0A1H0HIT0_9HYPH</name>
<protein>
    <submittedName>
        <fullName evidence="1">Uncharacterized protein</fullName>
    </submittedName>
</protein>
<dbReference type="OrthoDB" id="9857504at2"/>
<dbReference type="RefSeq" id="WP_143012299.1">
    <property type="nucleotide sequence ID" value="NZ_FNHS01000016.1"/>
</dbReference>
<dbReference type="Proteomes" id="UP000198704">
    <property type="component" value="Unassembled WGS sequence"/>
</dbReference>
<reference evidence="2" key="1">
    <citation type="submission" date="2016-10" db="EMBL/GenBank/DDBJ databases">
        <authorList>
            <person name="Varghese N."/>
            <person name="Submissions S."/>
        </authorList>
    </citation>
    <scope>NUCLEOTIDE SEQUENCE [LARGE SCALE GENOMIC DNA]</scope>
    <source>
        <strain evidence="2">BL47</strain>
    </source>
</reference>
<dbReference type="AlphaFoldDB" id="A0A1H0HIT0"/>
<proteinExistence type="predicted"/>
<evidence type="ECO:0000313" key="2">
    <source>
        <dbReference type="Proteomes" id="UP000198704"/>
    </source>
</evidence>
<sequence>MFTVRYSALFEPSKINTYFIELALSMATLKYFIGPYVDLKVVIYIQQRYRPKFEAFAASYGFNYKLVALDDGPIFHHDKEFAQTIVNCEDVDRICIRRMLADFRELDVQSHRLLIGADVFFFAAPDEILRFYWSSGNKNRVLYAADTLSFRGSLYKLKFFRAPIIEGLLGDFYMLAPGVSLTEKSIKQCLRLIDSWPVSECQFVPEVSCRSNLSEQHAAAILLEPFGGELLPPERYNHSQYGPDSVATHWHAANLVAQRMPEAVMRIFGEALHTIM</sequence>